<dbReference type="GO" id="GO:0070837">
    <property type="term" value="P:dehydroascorbic acid transport"/>
    <property type="evidence" value="ECO:0007669"/>
    <property type="project" value="TreeGrafter"/>
</dbReference>
<evidence type="ECO:0000256" key="6">
    <source>
        <dbReference type="SAM" id="Phobius"/>
    </source>
</evidence>
<dbReference type="Pfam" id="PF00083">
    <property type="entry name" value="Sugar_tr"/>
    <property type="match status" value="1"/>
</dbReference>
<evidence type="ECO:0000259" key="7">
    <source>
        <dbReference type="PROSITE" id="PS50850"/>
    </source>
</evidence>
<dbReference type="PROSITE" id="PS50850">
    <property type="entry name" value="MFS"/>
    <property type="match status" value="1"/>
</dbReference>
<dbReference type="PANTHER" id="PTHR23503:SF35">
    <property type="entry name" value="SOLUTE CARRIER FAMILY 2, FACILITATED GLUCOSE TRANSPORTER MEMBER 9"/>
    <property type="match status" value="1"/>
</dbReference>
<keyword evidence="2 8" id="KW-0762">Sugar transport</keyword>
<name>L5K7N4_PTEAL</name>
<comment type="subcellular location">
    <subcellularLocation>
        <location evidence="1">Endomembrane system</location>
        <topology evidence="1">Multi-pass membrane protein</topology>
    </subcellularLocation>
</comment>
<protein>
    <submittedName>
        <fullName evidence="8">Solute carrier family 2, facilitated glucose transporter member 9</fullName>
    </submittedName>
</protein>
<gene>
    <name evidence="8" type="ORF">PAL_GLEAN10022715</name>
</gene>
<dbReference type="InterPro" id="IPR036259">
    <property type="entry name" value="MFS_trans_sf"/>
</dbReference>
<dbReference type="InParanoid" id="L5K7N4"/>
<keyword evidence="2 8" id="KW-0813">Transport</keyword>
<evidence type="ECO:0000256" key="2">
    <source>
        <dbReference type="ARBA" id="ARBA00022597"/>
    </source>
</evidence>
<keyword evidence="3 6" id="KW-0812">Transmembrane</keyword>
<dbReference type="GO" id="GO:0055056">
    <property type="term" value="F:D-glucose transmembrane transporter activity"/>
    <property type="evidence" value="ECO:0007669"/>
    <property type="project" value="TreeGrafter"/>
</dbReference>
<proteinExistence type="predicted"/>
<dbReference type="Proteomes" id="UP000010552">
    <property type="component" value="Unassembled WGS sequence"/>
</dbReference>
<dbReference type="GO" id="GO:0012505">
    <property type="term" value="C:endomembrane system"/>
    <property type="evidence" value="ECO:0007669"/>
    <property type="project" value="UniProtKB-SubCell"/>
</dbReference>
<evidence type="ECO:0000313" key="9">
    <source>
        <dbReference type="Proteomes" id="UP000010552"/>
    </source>
</evidence>
<keyword evidence="9" id="KW-1185">Reference proteome</keyword>
<dbReference type="InterPro" id="IPR045263">
    <property type="entry name" value="GLUT"/>
</dbReference>
<keyword evidence="4 6" id="KW-1133">Transmembrane helix</keyword>
<sequence>MSSSVELRKYTLLVNNGFAISAALLMACSPQAGAFEMLIAGGFVMGVDGVHCPRPLPTYLSEISPTGIRGSLGQVTSIFICTGVFTGQLLGRESTWPYLFGVIAVPALVQLVSLPFLPESPRQLLLEKHDRAGAEEGRILRLCPVAPAASQRHCGGACGDRATPPQAWCQVP</sequence>
<dbReference type="InterPro" id="IPR005828">
    <property type="entry name" value="MFS_sugar_transport-like"/>
</dbReference>
<keyword evidence="5 6" id="KW-0472">Membrane</keyword>
<feature type="transmembrane region" description="Helical" evidence="6">
    <location>
        <begin position="12"/>
        <end position="32"/>
    </location>
</feature>
<feature type="domain" description="Major facilitator superfamily (MFS) profile" evidence="7">
    <location>
        <begin position="1"/>
        <end position="172"/>
    </location>
</feature>
<dbReference type="STRING" id="9402.L5K7N4"/>
<evidence type="ECO:0000256" key="4">
    <source>
        <dbReference type="ARBA" id="ARBA00022989"/>
    </source>
</evidence>
<evidence type="ECO:0000256" key="5">
    <source>
        <dbReference type="ARBA" id="ARBA00023136"/>
    </source>
</evidence>
<reference evidence="9" key="1">
    <citation type="journal article" date="2013" name="Science">
        <title>Comparative analysis of bat genomes provides insight into the evolution of flight and immunity.</title>
        <authorList>
            <person name="Zhang G."/>
            <person name="Cowled C."/>
            <person name="Shi Z."/>
            <person name="Huang Z."/>
            <person name="Bishop-Lilly K.A."/>
            <person name="Fang X."/>
            <person name="Wynne J.W."/>
            <person name="Xiong Z."/>
            <person name="Baker M.L."/>
            <person name="Zhao W."/>
            <person name="Tachedjian M."/>
            <person name="Zhu Y."/>
            <person name="Zhou P."/>
            <person name="Jiang X."/>
            <person name="Ng J."/>
            <person name="Yang L."/>
            <person name="Wu L."/>
            <person name="Xiao J."/>
            <person name="Feng Y."/>
            <person name="Chen Y."/>
            <person name="Sun X."/>
            <person name="Zhang Y."/>
            <person name="Marsh G.A."/>
            <person name="Crameri G."/>
            <person name="Broder C.C."/>
            <person name="Frey K.G."/>
            <person name="Wang L.F."/>
            <person name="Wang J."/>
        </authorList>
    </citation>
    <scope>NUCLEOTIDE SEQUENCE [LARGE SCALE GENOMIC DNA]</scope>
</reference>
<evidence type="ECO:0000256" key="1">
    <source>
        <dbReference type="ARBA" id="ARBA00004127"/>
    </source>
</evidence>
<dbReference type="EMBL" id="KB031030">
    <property type="protein sequence ID" value="ELK06493.1"/>
    <property type="molecule type" value="Genomic_DNA"/>
</dbReference>
<organism evidence="8 9">
    <name type="scientific">Pteropus alecto</name>
    <name type="common">Black flying fox</name>
    <dbReference type="NCBI Taxonomy" id="9402"/>
    <lineage>
        <taxon>Eukaryota</taxon>
        <taxon>Metazoa</taxon>
        <taxon>Chordata</taxon>
        <taxon>Craniata</taxon>
        <taxon>Vertebrata</taxon>
        <taxon>Euteleostomi</taxon>
        <taxon>Mammalia</taxon>
        <taxon>Eutheria</taxon>
        <taxon>Laurasiatheria</taxon>
        <taxon>Chiroptera</taxon>
        <taxon>Yinpterochiroptera</taxon>
        <taxon>Pteropodoidea</taxon>
        <taxon>Pteropodidae</taxon>
        <taxon>Pteropodinae</taxon>
        <taxon>Pteropus</taxon>
    </lineage>
</organism>
<evidence type="ECO:0000313" key="8">
    <source>
        <dbReference type="EMBL" id="ELK06493.1"/>
    </source>
</evidence>
<dbReference type="Gene3D" id="1.20.1250.20">
    <property type="entry name" value="MFS general substrate transporter like domains"/>
    <property type="match status" value="1"/>
</dbReference>
<dbReference type="PANTHER" id="PTHR23503">
    <property type="entry name" value="SOLUTE CARRIER FAMILY 2"/>
    <property type="match status" value="1"/>
</dbReference>
<dbReference type="GO" id="GO:0005886">
    <property type="term" value="C:plasma membrane"/>
    <property type="evidence" value="ECO:0007669"/>
    <property type="project" value="TreeGrafter"/>
</dbReference>
<dbReference type="InterPro" id="IPR020846">
    <property type="entry name" value="MFS_dom"/>
</dbReference>
<accession>L5K7N4</accession>
<dbReference type="GO" id="GO:0046323">
    <property type="term" value="P:D-glucose import"/>
    <property type="evidence" value="ECO:0007669"/>
    <property type="project" value="TreeGrafter"/>
</dbReference>
<evidence type="ECO:0000256" key="3">
    <source>
        <dbReference type="ARBA" id="ARBA00022692"/>
    </source>
</evidence>
<dbReference type="AlphaFoldDB" id="L5K7N4"/>
<dbReference type="SUPFAM" id="SSF103473">
    <property type="entry name" value="MFS general substrate transporter"/>
    <property type="match status" value="1"/>
</dbReference>